<dbReference type="InParanoid" id="E0VJI9"/>
<gene>
    <name evidence="8" type="primary">8230818</name>
    <name evidence="7" type="ORF">Phum_PHUM246100</name>
</gene>
<dbReference type="OrthoDB" id="242866at2759"/>
<comment type="similarity">
    <text evidence="5">Belongs to the SCAMP family.</text>
</comment>
<dbReference type="PANTHER" id="PTHR10687">
    <property type="entry name" value="SECRETORY CARRIER-ASSOCIATED MEMBRANE PROTEIN SCAMP"/>
    <property type="match status" value="1"/>
</dbReference>
<keyword evidence="5" id="KW-0813">Transport</keyword>
<accession>E0VJI9</accession>
<dbReference type="EMBL" id="DS235222">
    <property type="protein sequence ID" value="EEB13545.1"/>
    <property type="molecule type" value="Genomic_DNA"/>
</dbReference>
<dbReference type="GO" id="GO:0032588">
    <property type="term" value="C:trans-Golgi network membrane"/>
    <property type="evidence" value="ECO:0007669"/>
    <property type="project" value="TreeGrafter"/>
</dbReference>
<organism>
    <name type="scientific">Pediculus humanus subsp. corporis</name>
    <name type="common">Body louse</name>
    <dbReference type="NCBI Taxonomy" id="121224"/>
    <lineage>
        <taxon>Eukaryota</taxon>
        <taxon>Metazoa</taxon>
        <taxon>Ecdysozoa</taxon>
        <taxon>Arthropoda</taxon>
        <taxon>Hexapoda</taxon>
        <taxon>Insecta</taxon>
        <taxon>Pterygota</taxon>
        <taxon>Neoptera</taxon>
        <taxon>Paraneoptera</taxon>
        <taxon>Psocodea</taxon>
        <taxon>Troctomorpha</taxon>
        <taxon>Phthiraptera</taxon>
        <taxon>Anoplura</taxon>
        <taxon>Pediculidae</taxon>
        <taxon>Pediculus</taxon>
    </lineage>
</organism>
<reference evidence="7" key="1">
    <citation type="submission" date="2007-04" db="EMBL/GenBank/DDBJ databases">
        <title>Annotation of Pediculus humanus corporis strain USDA.</title>
        <authorList>
            <person name="Kirkness E."/>
            <person name="Hannick L."/>
            <person name="Hass B."/>
            <person name="Bruggner R."/>
            <person name="Lawson D."/>
            <person name="Bidwell S."/>
            <person name="Joardar V."/>
            <person name="Caler E."/>
            <person name="Walenz B."/>
            <person name="Inman J."/>
            <person name="Schobel S."/>
            <person name="Galinsky K."/>
            <person name="Amedeo P."/>
            <person name="Strausberg R."/>
        </authorList>
    </citation>
    <scope>NUCLEOTIDE SEQUENCE</scope>
    <source>
        <strain evidence="7">USDA</strain>
    </source>
</reference>
<dbReference type="GeneID" id="8230818"/>
<dbReference type="HOGENOM" id="CLU_066546_0_0_1"/>
<evidence type="ECO:0000256" key="5">
    <source>
        <dbReference type="RuleBase" id="RU363122"/>
    </source>
</evidence>
<feature type="compositionally biased region" description="Polar residues" evidence="6">
    <location>
        <begin position="61"/>
        <end position="78"/>
    </location>
</feature>
<reference evidence="7" key="2">
    <citation type="submission" date="2007-04" db="EMBL/GenBank/DDBJ databases">
        <title>The genome of the human body louse.</title>
        <authorList>
            <consortium name="The Human Body Louse Genome Consortium"/>
            <person name="Kirkness E."/>
            <person name="Walenz B."/>
            <person name="Hass B."/>
            <person name="Bruggner R."/>
            <person name="Strausberg R."/>
        </authorList>
    </citation>
    <scope>NUCLEOTIDE SEQUENCE</scope>
    <source>
        <strain evidence="7">USDA</strain>
    </source>
</reference>
<sequence>MSGFEDNFFDDNNPFNDPSIAEVTHHAGKNSSGLEGYSPFAANSKENAESTPVAGPAIMHPTTQDISPNPTQYNKNNKSAPQYTVEELELIDIENYINVRKNNWPPLPENFCVQPCFYQDISVEIPPEFQKIVRHLYYVWMFHGCVMVMNVIGGLALLLEFGEFVTFGVGILYLLLFTPFSFLCWYRPAYKAFRSDSSFNFMVFFFVFFFQFIVTSILAIGMPGSGTCGILRAISCFSSKEKTAGSIIVGIIVLLIAFSFIVLAAGELLLLTRIHTIYRSSGASFEKAQQEFTKEFLGNQLVRNAASDAAAATIRAQMGGGGNQQTNRY</sequence>
<dbReference type="GO" id="GO:0015031">
    <property type="term" value="P:protein transport"/>
    <property type="evidence" value="ECO:0007669"/>
    <property type="project" value="InterPro"/>
</dbReference>
<dbReference type="AlphaFoldDB" id="E0VJI9"/>
<dbReference type="PANTHER" id="PTHR10687:SF2">
    <property type="entry name" value="SECRETORY CARRIER-ASSOCIATED MEMBRANE PROTEIN"/>
    <property type="match status" value="1"/>
</dbReference>
<dbReference type="eggNOG" id="KOG3088">
    <property type="taxonomic scope" value="Eukaryota"/>
</dbReference>
<feature type="compositionally biased region" description="Low complexity" evidence="6">
    <location>
        <begin position="1"/>
        <end position="18"/>
    </location>
</feature>
<dbReference type="EMBL" id="AAZO01002848">
    <property type="status" value="NOT_ANNOTATED_CDS"/>
    <property type="molecule type" value="Genomic_DNA"/>
</dbReference>
<dbReference type="OMA" id="IYFFQTI"/>
<protein>
    <recommendedName>
        <fullName evidence="5">Secretory carrier-associated membrane protein</fullName>
        <shortName evidence="5">Secretory carrier membrane protein</shortName>
    </recommendedName>
</protein>
<dbReference type="GO" id="GO:0055038">
    <property type="term" value="C:recycling endosome membrane"/>
    <property type="evidence" value="ECO:0007669"/>
    <property type="project" value="TreeGrafter"/>
</dbReference>
<dbReference type="FunCoup" id="E0VJI9">
    <property type="interactions" value="704"/>
</dbReference>
<reference evidence="8" key="3">
    <citation type="submission" date="2020-05" db="UniProtKB">
        <authorList>
            <consortium name="EnsemblMetazoa"/>
        </authorList>
    </citation>
    <scope>IDENTIFICATION</scope>
    <source>
        <strain evidence="8">USDA</strain>
    </source>
</reference>
<feature type="transmembrane region" description="Helical" evidence="5">
    <location>
        <begin position="198"/>
        <end position="222"/>
    </location>
</feature>
<proteinExistence type="inferred from homology"/>
<dbReference type="InterPro" id="IPR007273">
    <property type="entry name" value="SCAMP"/>
</dbReference>
<dbReference type="STRING" id="121224.E0VJI9"/>
<dbReference type="Pfam" id="PF04144">
    <property type="entry name" value="SCAMP"/>
    <property type="match status" value="1"/>
</dbReference>
<keyword evidence="4 5" id="KW-0472">Membrane</keyword>
<dbReference type="KEGG" id="phu:Phum_PHUM246100"/>
<dbReference type="CTD" id="8230818"/>
<keyword evidence="3 5" id="KW-1133">Transmembrane helix</keyword>
<evidence type="ECO:0000256" key="6">
    <source>
        <dbReference type="SAM" id="MobiDB-lite"/>
    </source>
</evidence>
<evidence type="ECO:0000256" key="2">
    <source>
        <dbReference type="ARBA" id="ARBA00022692"/>
    </source>
</evidence>
<dbReference type="VEuPathDB" id="VectorBase:PHUM246100"/>
<evidence type="ECO:0000256" key="4">
    <source>
        <dbReference type="ARBA" id="ARBA00023136"/>
    </source>
</evidence>
<feature type="transmembrane region" description="Helical" evidence="5">
    <location>
        <begin position="164"/>
        <end position="186"/>
    </location>
</feature>
<feature type="region of interest" description="Disordered" evidence="6">
    <location>
        <begin position="1"/>
        <end position="21"/>
    </location>
</feature>
<feature type="transmembrane region" description="Helical" evidence="5">
    <location>
        <begin position="136"/>
        <end position="158"/>
    </location>
</feature>
<feature type="transmembrane region" description="Helical" evidence="5">
    <location>
        <begin position="247"/>
        <end position="271"/>
    </location>
</feature>
<keyword evidence="2 5" id="KW-0812">Transmembrane</keyword>
<dbReference type="RefSeq" id="XP_002426283.1">
    <property type="nucleotide sequence ID" value="XM_002426238.1"/>
</dbReference>
<evidence type="ECO:0000313" key="9">
    <source>
        <dbReference type="Proteomes" id="UP000009046"/>
    </source>
</evidence>
<dbReference type="EnsemblMetazoa" id="PHUM246100-RA">
    <property type="protein sequence ID" value="PHUM246100-PA"/>
    <property type="gene ID" value="PHUM246100"/>
</dbReference>
<dbReference type="Proteomes" id="UP000009046">
    <property type="component" value="Unassembled WGS sequence"/>
</dbReference>
<evidence type="ECO:0000256" key="3">
    <source>
        <dbReference type="ARBA" id="ARBA00022989"/>
    </source>
</evidence>
<evidence type="ECO:0000313" key="8">
    <source>
        <dbReference type="EnsemblMetazoa" id="PHUM246100-PA"/>
    </source>
</evidence>
<evidence type="ECO:0000256" key="1">
    <source>
        <dbReference type="ARBA" id="ARBA00004141"/>
    </source>
</evidence>
<comment type="subcellular location">
    <subcellularLocation>
        <location evidence="1 5">Membrane</location>
        <topology evidence="1 5">Multi-pass membrane protein</topology>
    </subcellularLocation>
</comment>
<evidence type="ECO:0000313" key="7">
    <source>
        <dbReference type="EMBL" id="EEB13545.1"/>
    </source>
</evidence>
<feature type="region of interest" description="Disordered" evidence="6">
    <location>
        <begin position="45"/>
        <end position="78"/>
    </location>
</feature>
<dbReference type="EMBL" id="AAZO01002849">
    <property type="status" value="NOT_ANNOTATED_CDS"/>
    <property type="molecule type" value="Genomic_DNA"/>
</dbReference>
<keyword evidence="9" id="KW-1185">Reference proteome</keyword>
<name>E0VJI9_PEDHC</name>